<dbReference type="InterPro" id="IPR008775">
    <property type="entry name" value="Phytyl_CoA_dOase-like"/>
</dbReference>
<proteinExistence type="predicted"/>
<dbReference type="GO" id="GO:0046872">
    <property type="term" value="F:metal ion binding"/>
    <property type="evidence" value="ECO:0007669"/>
    <property type="project" value="UniProtKB-ARBA"/>
</dbReference>
<reference evidence="4" key="1">
    <citation type="submission" date="2021-01" db="EMBL/GenBank/DDBJ databases">
        <authorList>
            <person name="Corre E."/>
            <person name="Pelletier E."/>
            <person name="Niang G."/>
            <person name="Scheremetjew M."/>
            <person name="Finn R."/>
            <person name="Kale V."/>
            <person name="Holt S."/>
            <person name="Cochrane G."/>
            <person name="Meng A."/>
            <person name="Brown T."/>
            <person name="Cohen L."/>
        </authorList>
    </citation>
    <scope>NUCLEOTIDE SEQUENCE</scope>
    <source>
        <strain evidence="4">CCMP1510</strain>
    </source>
</reference>
<keyword evidence="3" id="KW-0732">Signal</keyword>
<evidence type="ECO:0000256" key="1">
    <source>
        <dbReference type="ARBA" id="ARBA00001962"/>
    </source>
</evidence>
<evidence type="ECO:0008006" key="5">
    <source>
        <dbReference type="Google" id="ProtNLM"/>
    </source>
</evidence>
<comment type="cofactor">
    <cofactor evidence="1">
        <name>Fe cation</name>
        <dbReference type="ChEBI" id="CHEBI:24875"/>
    </cofactor>
</comment>
<sequence>MEMKNSVSLLRFLIFLLLKEGVSENCTSSVLENDEGVINELPRLTARIAKKDPEQMRILLLAHGALVVENVVSDEIMDKLSQDLERDPSGTFFGRKGSFAGEHSTRNAGKPLGESEVAQALAVHEITVGAVESILNPYCKRIILGTCSAINVIPPPNASTLPADAQPLHRDDSMWDGSTWINRMGCSEDIDTPHFSVSVMWAVSDFTATNGATRVALGSHKECPRSHQPDPDLKLTTAVMSKGSVLLWLGSTYHGAGSHAPREEGEEDDTTRRGLLFIYNLGYLRSEHNFHNSMPLHVIQTLPDKLRDLIGYAGTNAIEHEWYTGPVYTQPYLGGPAGSAAGNGVQFKPRNSAAPPTELWQQQTL</sequence>
<evidence type="ECO:0000313" key="4">
    <source>
        <dbReference type="EMBL" id="CAE0370315.1"/>
    </source>
</evidence>
<evidence type="ECO:0000256" key="2">
    <source>
        <dbReference type="SAM" id="MobiDB-lite"/>
    </source>
</evidence>
<organism evidence="4">
    <name type="scientific">Aureoumbra lagunensis</name>
    <dbReference type="NCBI Taxonomy" id="44058"/>
    <lineage>
        <taxon>Eukaryota</taxon>
        <taxon>Sar</taxon>
        <taxon>Stramenopiles</taxon>
        <taxon>Ochrophyta</taxon>
        <taxon>Pelagophyceae</taxon>
        <taxon>Pelagomonadales</taxon>
        <taxon>Aureoumbra</taxon>
    </lineage>
</organism>
<feature type="region of interest" description="Disordered" evidence="2">
    <location>
        <begin position="343"/>
        <end position="365"/>
    </location>
</feature>
<dbReference type="Pfam" id="PF05721">
    <property type="entry name" value="PhyH"/>
    <property type="match status" value="1"/>
</dbReference>
<evidence type="ECO:0000256" key="3">
    <source>
        <dbReference type="SAM" id="SignalP"/>
    </source>
</evidence>
<name>A0A7S3K1X8_9STRA</name>
<dbReference type="EMBL" id="HBIJ01016641">
    <property type="protein sequence ID" value="CAE0370315.1"/>
    <property type="molecule type" value="Transcribed_RNA"/>
</dbReference>
<dbReference type="SUPFAM" id="SSF51197">
    <property type="entry name" value="Clavaminate synthase-like"/>
    <property type="match status" value="1"/>
</dbReference>
<accession>A0A7S3K1X8</accession>
<dbReference type="PANTHER" id="PTHR20883:SF48">
    <property type="entry name" value="ECTOINE DIOXYGENASE"/>
    <property type="match status" value="1"/>
</dbReference>
<dbReference type="GO" id="GO:0016491">
    <property type="term" value="F:oxidoreductase activity"/>
    <property type="evidence" value="ECO:0007669"/>
    <property type="project" value="UniProtKB-ARBA"/>
</dbReference>
<dbReference type="AlphaFoldDB" id="A0A7S3K1X8"/>
<feature type="chain" id="PRO_5030683824" description="Phytanoyl-CoA dioxygenase" evidence="3">
    <location>
        <begin position="24"/>
        <end position="365"/>
    </location>
</feature>
<protein>
    <recommendedName>
        <fullName evidence="5">Phytanoyl-CoA dioxygenase</fullName>
    </recommendedName>
</protein>
<dbReference type="Gene3D" id="2.60.120.620">
    <property type="entry name" value="q2cbj1_9rhob like domain"/>
    <property type="match status" value="1"/>
</dbReference>
<dbReference type="PANTHER" id="PTHR20883">
    <property type="entry name" value="PHYTANOYL-COA DIOXYGENASE DOMAIN CONTAINING 1"/>
    <property type="match status" value="1"/>
</dbReference>
<feature type="signal peptide" evidence="3">
    <location>
        <begin position="1"/>
        <end position="23"/>
    </location>
</feature>
<gene>
    <name evidence="4" type="ORF">ALAG00032_LOCUS11092</name>
</gene>